<sequence>MPRRRNRVGRHSLCKTGSEPEKKEGKKRTQRRTQNGKEVEEEEEQFLRHHVPPRTSPGRAISTLLPGRLVARRRRTNNEGIGFLKMKSDYPLPLRTESTKNIGYFTSGPSQLRHSQGVRQRVGFEPRSYSLYASVPLKPGQKS</sequence>
<name>A0AAQ3SBU3_VIGMU</name>
<protein>
    <submittedName>
        <fullName evidence="2">Uncharacterized protein</fullName>
    </submittedName>
</protein>
<dbReference type="AlphaFoldDB" id="A0AAQ3SBU3"/>
<reference evidence="2 3" key="1">
    <citation type="journal article" date="2023" name="Life. Sci Alliance">
        <title>Evolutionary insights into 3D genome organization and epigenetic landscape of Vigna mungo.</title>
        <authorList>
            <person name="Junaid A."/>
            <person name="Singh B."/>
            <person name="Bhatia S."/>
        </authorList>
    </citation>
    <scope>NUCLEOTIDE SEQUENCE [LARGE SCALE GENOMIC DNA]</scope>
    <source>
        <strain evidence="2">Urdbean</strain>
    </source>
</reference>
<evidence type="ECO:0000313" key="3">
    <source>
        <dbReference type="Proteomes" id="UP001374535"/>
    </source>
</evidence>
<feature type="region of interest" description="Disordered" evidence="1">
    <location>
        <begin position="1"/>
        <end position="61"/>
    </location>
</feature>
<dbReference type="Proteomes" id="UP001374535">
    <property type="component" value="Chromosome 1"/>
</dbReference>
<evidence type="ECO:0000256" key="1">
    <source>
        <dbReference type="SAM" id="MobiDB-lite"/>
    </source>
</evidence>
<organism evidence="2 3">
    <name type="scientific">Vigna mungo</name>
    <name type="common">Black gram</name>
    <name type="synonym">Phaseolus mungo</name>
    <dbReference type="NCBI Taxonomy" id="3915"/>
    <lineage>
        <taxon>Eukaryota</taxon>
        <taxon>Viridiplantae</taxon>
        <taxon>Streptophyta</taxon>
        <taxon>Embryophyta</taxon>
        <taxon>Tracheophyta</taxon>
        <taxon>Spermatophyta</taxon>
        <taxon>Magnoliopsida</taxon>
        <taxon>eudicotyledons</taxon>
        <taxon>Gunneridae</taxon>
        <taxon>Pentapetalae</taxon>
        <taxon>rosids</taxon>
        <taxon>fabids</taxon>
        <taxon>Fabales</taxon>
        <taxon>Fabaceae</taxon>
        <taxon>Papilionoideae</taxon>
        <taxon>50 kb inversion clade</taxon>
        <taxon>NPAAA clade</taxon>
        <taxon>indigoferoid/millettioid clade</taxon>
        <taxon>Phaseoleae</taxon>
        <taxon>Vigna</taxon>
    </lineage>
</organism>
<proteinExistence type="predicted"/>
<feature type="compositionally biased region" description="Basic residues" evidence="1">
    <location>
        <begin position="1"/>
        <end position="13"/>
    </location>
</feature>
<keyword evidence="3" id="KW-1185">Reference proteome</keyword>
<accession>A0AAQ3SBU3</accession>
<gene>
    <name evidence="2" type="ORF">V8G54_001780</name>
</gene>
<dbReference type="EMBL" id="CP144700">
    <property type="protein sequence ID" value="WVZ23236.1"/>
    <property type="molecule type" value="Genomic_DNA"/>
</dbReference>
<evidence type="ECO:0000313" key="2">
    <source>
        <dbReference type="EMBL" id="WVZ23236.1"/>
    </source>
</evidence>